<sequence>MTKNLITSLVVVLLTTLNVAAQKVTFGAKAGLNLATLTGDIDGVKTIPGYHVGGIADIQITEKFSIQPELLYSLEGGKSSFFYEDEFTLFDTKERYELGYLNLPVMAKYHFADGLSLEVGPQIGYLLHANSHYDVNINFGDEINIDESGKEDIKDFVEKINVGVNFGLGYQLKNNLFFQARYHLGLTDINKDLQEEGFEEEPSESLGKIKNSSFQFSIGYRF</sequence>
<dbReference type="Proteomes" id="UP000625735">
    <property type="component" value="Unassembled WGS sequence"/>
</dbReference>
<feature type="domain" description="Outer membrane protein beta-barrel" evidence="2">
    <location>
        <begin position="21"/>
        <end position="189"/>
    </location>
</feature>
<evidence type="ECO:0000313" key="4">
    <source>
        <dbReference type="Proteomes" id="UP000625735"/>
    </source>
</evidence>
<organism evidence="3 4">
    <name type="scientific">Flavobacterium orientale</name>
    <dbReference type="NCBI Taxonomy" id="1756020"/>
    <lineage>
        <taxon>Bacteria</taxon>
        <taxon>Pseudomonadati</taxon>
        <taxon>Bacteroidota</taxon>
        <taxon>Flavobacteriia</taxon>
        <taxon>Flavobacteriales</taxon>
        <taxon>Flavobacteriaceae</taxon>
        <taxon>Flavobacterium</taxon>
    </lineage>
</organism>
<feature type="chain" id="PRO_5037228102" description="Outer membrane protein beta-barrel domain-containing protein" evidence="1">
    <location>
        <begin position="21"/>
        <end position="222"/>
    </location>
</feature>
<dbReference type="InterPro" id="IPR011250">
    <property type="entry name" value="OMP/PagP_B-barrel"/>
</dbReference>
<name>A0A916XWU3_9FLAO</name>
<accession>A0A916XWU3</accession>
<evidence type="ECO:0000313" key="3">
    <source>
        <dbReference type="EMBL" id="GGD18537.1"/>
    </source>
</evidence>
<comment type="caution">
    <text evidence="3">The sequence shown here is derived from an EMBL/GenBank/DDBJ whole genome shotgun (WGS) entry which is preliminary data.</text>
</comment>
<evidence type="ECO:0000259" key="2">
    <source>
        <dbReference type="Pfam" id="PF13568"/>
    </source>
</evidence>
<dbReference type="RefSeq" id="WP_188361084.1">
    <property type="nucleotide sequence ID" value="NZ_BMFG01000002.1"/>
</dbReference>
<keyword evidence="1" id="KW-0732">Signal</keyword>
<dbReference type="InterPro" id="IPR025665">
    <property type="entry name" value="Beta-barrel_OMP_2"/>
</dbReference>
<feature type="signal peptide" evidence="1">
    <location>
        <begin position="1"/>
        <end position="20"/>
    </location>
</feature>
<dbReference type="AlphaFoldDB" id="A0A916XWU3"/>
<protein>
    <recommendedName>
        <fullName evidence="2">Outer membrane protein beta-barrel domain-containing protein</fullName>
    </recommendedName>
</protein>
<reference evidence="3" key="2">
    <citation type="submission" date="2020-09" db="EMBL/GenBank/DDBJ databases">
        <authorList>
            <person name="Sun Q."/>
            <person name="Zhou Y."/>
        </authorList>
    </citation>
    <scope>NUCLEOTIDE SEQUENCE</scope>
    <source>
        <strain evidence="3">CGMCC 1.12506</strain>
    </source>
</reference>
<evidence type="ECO:0000256" key="1">
    <source>
        <dbReference type="SAM" id="SignalP"/>
    </source>
</evidence>
<gene>
    <name evidence="3" type="ORF">GCM10011343_06430</name>
</gene>
<proteinExistence type="predicted"/>
<keyword evidence="4" id="KW-1185">Reference proteome</keyword>
<dbReference type="Pfam" id="PF13568">
    <property type="entry name" value="OMP_b-brl_2"/>
    <property type="match status" value="1"/>
</dbReference>
<dbReference type="Gene3D" id="2.40.160.20">
    <property type="match status" value="1"/>
</dbReference>
<reference evidence="3" key="1">
    <citation type="journal article" date="2014" name="Int. J. Syst. Evol. Microbiol.">
        <title>Complete genome sequence of Corynebacterium casei LMG S-19264T (=DSM 44701T), isolated from a smear-ripened cheese.</title>
        <authorList>
            <consortium name="US DOE Joint Genome Institute (JGI-PGF)"/>
            <person name="Walter F."/>
            <person name="Albersmeier A."/>
            <person name="Kalinowski J."/>
            <person name="Ruckert C."/>
        </authorList>
    </citation>
    <scope>NUCLEOTIDE SEQUENCE</scope>
    <source>
        <strain evidence="3">CGMCC 1.12506</strain>
    </source>
</reference>
<dbReference type="EMBL" id="BMFG01000002">
    <property type="protein sequence ID" value="GGD18537.1"/>
    <property type="molecule type" value="Genomic_DNA"/>
</dbReference>
<dbReference type="SUPFAM" id="SSF56925">
    <property type="entry name" value="OMPA-like"/>
    <property type="match status" value="1"/>
</dbReference>